<feature type="region of interest" description="Disordered" evidence="1">
    <location>
        <begin position="71"/>
        <end position="95"/>
    </location>
</feature>
<keyword evidence="3" id="KW-1185">Reference proteome</keyword>
<accession>A0A1Y1XJZ7</accession>
<feature type="compositionally biased region" description="Basic and acidic residues" evidence="1">
    <location>
        <begin position="71"/>
        <end position="85"/>
    </location>
</feature>
<evidence type="ECO:0000313" key="2">
    <source>
        <dbReference type="EMBL" id="ORX86045.1"/>
    </source>
</evidence>
<comment type="caution">
    <text evidence="2">The sequence shown here is derived from an EMBL/GenBank/DDBJ whole genome shotgun (WGS) entry which is preliminary data.</text>
</comment>
<proteinExistence type="predicted"/>
<gene>
    <name evidence="2" type="ORF">BCR32DRAFT_275713</name>
</gene>
<dbReference type="EMBL" id="MCFG01000026">
    <property type="protein sequence ID" value="ORX86045.1"/>
    <property type="molecule type" value="Genomic_DNA"/>
</dbReference>
<sequence>MTQKPSDVGFINKTKRSNKDYTDITINKNNNRIESTTKKGKRNFEYYYEDPIKYSSLDNASNRAKEIAKEMKHRTTEKEKNKKESSIFGATFIRN</sequence>
<reference evidence="2 3" key="2">
    <citation type="submission" date="2016-08" db="EMBL/GenBank/DDBJ databases">
        <title>Pervasive Adenine N6-methylation of Active Genes in Fungi.</title>
        <authorList>
            <consortium name="DOE Joint Genome Institute"/>
            <person name="Mondo S.J."/>
            <person name="Dannebaum R.O."/>
            <person name="Kuo R.C."/>
            <person name="Labutti K."/>
            <person name="Haridas S."/>
            <person name="Kuo A."/>
            <person name="Salamov A."/>
            <person name="Ahrendt S.R."/>
            <person name="Lipzen A."/>
            <person name="Sullivan W."/>
            <person name="Andreopoulos W.B."/>
            <person name="Clum A."/>
            <person name="Lindquist E."/>
            <person name="Daum C."/>
            <person name="Ramamoorthy G.K."/>
            <person name="Gryganskyi A."/>
            <person name="Culley D."/>
            <person name="Magnuson J.K."/>
            <person name="James T.Y."/>
            <person name="O'Malley M.A."/>
            <person name="Stajich J.E."/>
            <person name="Spatafora J.W."/>
            <person name="Visel A."/>
            <person name="Grigoriev I.V."/>
        </authorList>
    </citation>
    <scope>NUCLEOTIDE SEQUENCE [LARGE SCALE GENOMIC DNA]</scope>
    <source>
        <strain evidence="2 3">S4</strain>
    </source>
</reference>
<organism evidence="2 3">
    <name type="scientific">Anaeromyces robustus</name>
    <dbReference type="NCBI Taxonomy" id="1754192"/>
    <lineage>
        <taxon>Eukaryota</taxon>
        <taxon>Fungi</taxon>
        <taxon>Fungi incertae sedis</taxon>
        <taxon>Chytridiomycota</taxon>
        <taxon>Chytridiomycota incertae sedis</taxon>
        <taxon>Neocallimastigomycetes</taxon>
        <taxon>Neocallimastigales</taxon>
        <taxon>Neocallimastigaceae</taxon>
        <taxon>Anaeromyces</taxon>
    </lineage>
</organism>
<dbReference type="AlphaFoldDB" id="A0A1Y1XJZ7"/>
<protein>
    <submittedName>
        <fullName evidence="2">Uncharacterized protein</fullName>
    </submittedName>
</protein>
<name>A0A1Y1XJZ7_9FUNG</name>
<evidence type="ECO:0000256" key="1">
    <source>
        <dbReference type="SAM" id="MobiDB-lite"/>
    </source>
</evidence>
<dbReference type="Proteomes" id="UP000193944">
    <property type="component" value="Unassembled WGS sequence"/>
</dbReference>
<evidence type="ECO:0000313" key="3">
    <source>
        <dbReference type="Proteomes" id="UP000193944"/>
    </source>
</evidence>
<reference evidence="2 3" key="1">
    <citation type="submission" date="2016-08" db="EMBL/GenBank/DDBJ databases">
        <title>A Parts List for Fungal Cellulosomes Revealed by Comparative Genomics.</title>
        <authorList>
            <consortium name="DOE Joint Genome Institute"/>
            <person name="Haitjema C.H."/>
            <person name="Gilmore S.P."/>
            <person name="Henske J.K."/>
            <person name="Solomon K.V."/>
            <person name="De Groot R."/>
            <person name="Kuo A."/>
            <person name="Mondo S.J."/>
            <person name="Salamov A.A."/>
            <person name="Labutti K."/>
            <person name="Zhao Z."/>
            <person name="Chiniquy J."/>
            <person name="Barry K."/>
            <person name="Brewer H.M."/>
            <person name="Purvine S.O."/>
            <person name="Wright A.T."/>
            <person name="Boxma B."/>
            <person name="Van Alen T."/>
            <person name="Hackstein J.H."/>
            <person name="Baker S.E."/>
            <person name="Grigoriev I.V."/>
            <person name="O'Malley M.A."/>
        </authorList>
    </citation>
    <scope>NUCLEOTIDE SEQUENCE [LARGE SCALE GENOMIC DNA]</scope>
    <source>
        <strain evidence="2 3">S4</strain>
    </source>
</reference>